<dbReference type="Proteomes" id="UP000717585">
    <property type="component" value="Unassembled WGS sequence"/>
</dbReference>
<dbReference type="OrthoDB" id="1724687at2759"/>
<dbReference type="GO" id="GO:0003735">
    <property type="term" value="F:structural constituent of ribosome"/>
    <property type="evidence" value="ECO:0007669"/>
    <property type="project" value="InterPro"/>
</dbReference>
<protein>
    <recommendedName>
        <fullName evidence="4">40S ribosomal protein S7</fullName>
    </recommendedName>
</protein>
<comment type="similarity">
    <text evidence="1 4">Belongs to the eukaryotic ribosomal protein eS7 family.</text>
</comment>
<comment type="caution">
    <text evidence="5">The sequence shown here is derived from an EMBL/GenBank/DDBJ whole genome shotgun (WGS) entry which is preliminary data.</text>
</comment>
<dbReference type="EMBL" id="JAHDYR010000064">
    <property type="protein sequence ID" value="KAG9390571.1"/>
    <property type="molecule type" value="Genomic_DNA"/>
</dbReference>
<organism evidence="5 6">
    <name type="scientific">Carpediemonas membranifera</name>
    <dbReference type="NCBI Taxonomy" id="201153"/>
    <lineage>
        <taxon>Eukaryota</taxon>
        <taxon>Metamonada</taxon>
        <taxon>Carpediemonas-like organisms</taxon>
        <taxon>Carpediemonas</taxon>
    </lineage>
</organism>
<gene>
    <name evidence="5" type="ORF">J8273_7922</name>
</gene>
<proteinExistence type="inferred from homology"/>
<evidence type="ECO:0000256" key="4">
    <source>
        <dbReference type="RuleBase" id="RU364105"/>
    </source>
</evidence>
<evidence type="ECO:0000313" key="5">
    <source>
        <dbReference type="EMBL" id="KAG9390571.1"/>
    </source>
</evidence>
<accession>A0A8J6APV9</accession>
<keyword evidence="3 4" id="KW-0687">Ribonucleoprotein</keyword>
<dbReference type="GO" id="GO:0042274">
    <property type="term" value="P:ribosomal small subunit biogenesis"/>
    <property type="evidence" value="ECO:0007669"/>
    <property type="project" value="TreeGrafter"/>
</dbReference>
<keyword evidence="6" id="KW-1185">Reference proteome</keyword>
<dbReference type="GO" id="GO:0022627">
    <property type="term" value="C:cytosolic small ribosomal subunit"/>
    <property type="evidence" value="ECO:0007669"/>
    <property type="project" value="TreeGrafter"/>
</dbReference>
<dbReference type="InterPro" id="IPR000554">
    <property type="entry name" value="Ribosomal_eS7"/>
</dbReference>
<dbReference type="PANTHER" id="PTHR11278">
    <property type="entry name" value="40S RIBOSOMAL PROTEIN S7"/>
    <property type="match status" value="1"/>
</dbReference>
<name>A0A8J6APV9_9EUKA</name>
<sequence length="191" mass="21857">MAAFPSWKIKKVDGSEPTEFERSVAEAVFDLEQHAEFGAALKTLFFSRAVEVKVNETEMAAIVYVPVPFLTAFQKIQTKLVRELEKKLARTVVVVADRRIVAKQAKRVRAGRINRPHSRTLTAVHDSLLEDLVYPVKITGKQTRYCVDSSRRINVFLDPADRSTAEFRLECFATVYKNMTSKDVEFEFRKL</sequence>
<dbReference type="GO" id="GO:0006412">
    <property type="term" value="P:translation"/>
    <property type="evidence" value="ECO:0007669"/>
    <property type="project" value="InterPro"/>
</dbReference>
<dbReference type="Pfam" id="PF01251">
    <property type="entry name" value="Ribosomal_S7e"/>
    <property type="match status" value="1"/>
</dbReference>
<dbReference type="GO" id="GO:0006364">
    <property type="term" value="P:rRNA processing"/>
    <property type="evidence" value="ECO:0007669"/>
    <property type="project" value="TreeGrafter"/>
</dbReference>
<dbReference type="AlphaFoldDB" id="A0A8J6APV9"/>
<dbReference type="GO" id="GO:0032040">
    <property type="term" value="C:small-subunit processome"/>
    <property type="evidence" value="ECO:0007669"/>
    <property type="project" value="TreeGrafter"/>
</dbReference>
<keyword evidence="2 4" id="KW-0689">Ribosomal protein</keyword>
<reference evidence="5" key="1">
    <citation type="submission" date="2021-05" db="EMBL/GenBank/DDBJ databases">
        <title>A free-living protist that lacks canonical eukaryotic 1 DNA replication and segregation systems.</title>
        <authorList>
            <person name="Salas-Leiva D.E."/>
            <person name="Tromer E.C."/>
            <person name="Curtis B.A."/>
            <person name="Jerlstrom-Hultqvist J."/>
            <person name="Kolisko M."/>
            <person name="Yi Z."/>
            <person name="Salas-Leiva J.S."/>
            <person name="Gallot-Lavallee L."/>
            <person name="Kops G.J.P.L."/>
            <person name="Archibald J.M."/>
            <person name="Simpson A.G.B."/>
            <person name="Roger A.J."/>
        </authorList>
    </citation>
    <scope>NUCLEOTIDE SEQUENCE</scope>
    <source>
        <strain evidence="5">BICM</strain>
    </source>
</reference>
<dbReference type="GO" id="GO:0030686">
    <property type="term" value="C:90S preribosome"/>
    <property type="evidence" value="ECO:0007669"/>
    <property type="project" value="TreeGrafter"/>
</dbReference>
<evidence type="ECO:0000313" key="6">
    <source>
        <dbReference type="Proteomes" id="UP000717585"/>
    </source>
</evidence>
<evidence type="ECO:0000256" key="1">
    <source>
        <dbReference type="ARBA" id="ARBA00007820"/>
    </source>
</evidence>
<evidence type="ECO:0000256" key="3">
    <source>
        <dbReference type="ARBA" id="ARBA00023274"/>
    </source>
</evidence>
<evidence type="ECO:0000256" key="2">
    <source>
        <dbReference type="ARBA" id="ARBA00022980"/>
    </source>
</evidence>
<dbReference type="PANTHER" id="PTHR11278:SF0">
    <property type="entry name" value="SMALL RIBOSOMAL SUBUNIT PROTEIN ES7"/>
    <property type="match status" value="1"/>
</dbReference>